<evidence type="ECO:0000313" key="2">
    <source>
        <dbReference type="EMBL" id="VTZ65206.1"/>
    </source>
</evidence>
<name>A0A508XAU4_9HYPH</name>
<reference evidence="2" key="1">
    <citation type="submission" date="2019-06" db="EMBL/GenBank/DDBJ databases">
        <authorList>
            <person name="Le Quere A."/>
            <person name="Colella S."/>
        </authorList>
    </citation>
    <scope>NUCLEOTIDE SEQUENCE</scope>
    <source>
        <strain evidence="2">EmedicaeMD41</strain>
    </source>
</reference>
<accession>A0A508XAU4</accession>
<dbReference type="Proteomes" id="UP000507954">
    <property type="component" value="Unassembled WGS sequence"/>
</dbReference>
<gene>
    <name evidence="2" type="ORF">EMEDMD4_790230</name>
</gene>
<proteinExistence type="predicted"/>
<feature type="region of interest" description="Disordered" evidence="1">
    <location>
        <begin position="1"/>
        <end position="24"/>
    </location>
</feature>
<organism evidence="2">
    <name type="scientific">Sinorhizobium medicae</name>
    <dbReference type="NCBI Taxonomy" id="110321"/>
    <lineage>
        <taxon>Bacteria</taxon>
        <taxon>Pseudomonadati</taxon>
        <taxon>Pseudomonadota</taxon>
        <taxon>Alphaproteobacteria</taxon>
        <taxon>Hyphomicrobiales</taxon>
        <taxon>Rhizobiaceae</taxon>
        <taxon>Sinorhizobium/Ensifer group</taxon>
        <taxon>Sinorhizobium</taxon>
    </lineage>
</organism>
<dbReference type="AlphaFoldDB" id="A0A508XAU4"/>
<feature type="compositionally biased region" description="Polar residues" evidence="1">
    <location>
        <begin position="56"/>
        <end position="76"/>
    </location>
</feature>
<evidence type="ECO:0000256" key="1">
    <source>
        <dbReference type="SAM" id="MobiDB-lite"/>
    </source>
</evidence>
<sequence length="76" mass="8293">MRDLENQAWPGTGYADASGAPSSNRFVWTGTVQLHRARDRNAEQTQSAMAPAGMQCGQTVRQYAKKSTNSGLRPHS</sequence>
<dbReference type="EMBL" id="CABFNB010000149">
    <property type="protein sequence ID" value="VTZ65206.1"/>
    <property type="molecule type" value="Genomic_DNA"/>
</dbReference>
<feature type="region of interest" description="Disordered" evidence="1">
    <location>
        <begin position="37"/>
        <end position="76"/>
    </location>
</feature>
<protein>
    <submittedName>
        <fullName evidence="2">Uncharacterized protein</fullName>
    </submittedName>
</protein>